<reference evidence="1 2" key="1">
    <citation type="submission" date="2019-07" db="EMBL/GenBank/DDBJ databases">
        <title>Whole genome shotgun sequence of Lactobacillus spicheri NBRC 107155.</title>
        <authorList>
            <person name="Hosoyama A."/>
            <person name="Uohara A."/>
            <person name="Ohji S."/>
            <person name="Ichikawa N."/>
        </authorList>
    </citation>
    <scope>NUCLEOTIDE SEQUENCE [LARGE SCALE GENOMIC DNA]</scope>
    <source>
        <strain evidence="1 2">NBRC 107155</strain>
    </source>
</reference>
<comment type="caution">
    <text evidence="1">The sequence shown here is derived from an EMBL/GenBank/DDBJ whole genome shotgun (WGS) entry which is preliminary data.</text>
</comment>
<dbReference type="Proteomes" id="UP000321691">
    <property type="component" value="Unassembled WGS sequence"/>
</dbReference>
<proteinExistence type="predicted"/>
<evidence type="ECO:0000313" key="2">
    <source>
        <dbReference type="Proteomes" id="UP000321691"/>
    </source>
</evidence>
<keyword evidence="2" id="KW-1185">Reference proteome</keyword>
<organism evidence="1 2">
    <name type="scientific">Levilactobacillus spicheri</name>
    <dbReference type="NCBI Taxonomy" id="216463"/>
    <lineage>
        <taxon>Bacteria</taxon>
        <taxon>Bacillati</taxon>
        <taxon>Bacillota</taxon>
        <taxon>Bacilli</taxon>
        <taxon>Lactobacillales</taxon>
        <taxon>Lactobacillaceae</taxon>
        <taxon>Levilactobacillus</taxon>
    </lineage>
</organism>
<name>A0ABQ0WQY9_9LACO</name>
<evidence type="ECO:0000313" key="1">
    <source>
        <dbReference type="EMBL" id="GEO67294.1"/>
    </source>
</evidence>
<dbReference type="EMBL" id="BJZI01000025">
    <property type="protein sequence ID" value="GEO67294.1"/>
    <property type="molecule type" value="Genomic_DNA"/>
</dbReference>
<evidence type="ECO:0008006" key="3">
    <source>
        <dbReference type="Google" id="ProtNLM"/>
    </source>
</evidence>
<protein>
    <recommendedName>
        <fullName evidence="3">Transposase</fullName>
    </recommendedName>
</protein>
<accession>A0ABQ0WQY9</accession>
<sequence length="45" mass="5457">MHLIFRGSCQKFIDTKQEVVAMSKLLEINKHLKFKNERHRREGEM</sequence>
<gene>
    <name evidence="1" type="ORF">LSP04_17130</name>
</gene>